<evidence type="ECO:0000256" key="1">
    <source>
        <dbReference type="ARBA" id="ARBA00001947"/>
    </source>
</evidence>
<gene>
    <name evidence="16" type="ORF">DB31_4253</name>
</gene>
<evidence type="ECO:0000256" key="2">
    <source>
        <dbReference type="ARBA" id="ARBA00004477"/>
    </source>
</evidence>
<evidence type="ECO:0000256" key="6">
    <source>
        <dbReference type="ARBA" id="ARBA00022723"/>
    </source>
</evidence>
<keyword evidence="7" id="KW-0378">Hydrolase</keyword>
<evidence type="ECO:0000259" key="15">
    <source>
        <dbReference type="Pfam" id="PF04389"/>
    </source>
</evidence>
<comment type="subcellular location">
    <subcellularLocation>
        <location evidence="2">Endoplasmic reticulum membrane</location>
        <topology evidence="2">Multi-pass membrane protein</topology>
    </subcellularLocation>
</comment>
<keyword evidence="4" id="KW-0645">Protease</keyword>
<dbReference type="RefSeq" id="WP_044197876.1">
    <property type="nucleotide sequence ID" value="NZ_JMCB01000023.1"/>
</dbReference>
<evidence type="ECO:0000256" key="12">
    <source>
        <dbReference type="ARBA" id="ARBA00023136"/>
    </source>
</evidence>
<dbReference type="Proteomes" id="UP000028725">
    <property type="component" value="Unassembled WGS sequence"/>
</dbReference>
<dbReference type="PANTHER" id="PTHR12147">
    <property type="entry name" value="METALLOPEPTIDASE M28 FAMILY MEMBER"/>
    <property type="match status" value="1"/>
</dbReference>
<accession>A0A085W384</accession>
<dbReference type="AlphaFoldDB" id="A0A085W384"/>
<evidence type="ECO:0000256" key="7">
    <source>
        <dbReference type="ARBA" id="ARBA00022801"/>
    </source>
</evidence>
<feature type="transmembrane region" description="Helical" evidence="14">
    <location>
        <begin position="361"/>
        <end position="386"/>
    </location>
</feature>
<dbReference type="SUPFAM" id="SSF53187">
    <property type="entry name" value="Zn-dependent exopeptidases"/>
    <property type="match status" value="1"/>
</dbReference>
<evidence type="ECO:0000256" key="10">
    <source>
        <dbReference type="ARBA" id="ARBA00022989"/>
    </source>
</evidence>
<feature type="transmembrane region" description="Helical" evidence="14">
    <location>
        <begin position="330"/>
        <end position="349"/>
    </location>
</feature>
<dbReference type="InterPro" id="IPR007484">
    <property type="entry name" value="Peptidase_M28"/>
</dbReference>
<keyword evidence="6" id="KW-0479">Metal-binding</keyword>
<keyword evidence="9" id="KW-0862">Zinc</keyword>
<reference evidence="16 17" key="1">
    <citation type="submission" date="2014-04" db="EMBL/GenBank/DDBJ databases">
        <title>Genome assembly of Hyalangium minutum DSM 14724.</title>
        <authorList>
            <person name="Sharma G."/>
            <person name="Subramanian S."/>
        </authorList>
    </citation>
    <scope>NUCLEOTIDE SEQUENCE [LARGE SCALE GENOMIC DNA]</scope>
    <source>
        <strain evidence="16 17">DSM 14724</strain>
    </source>
</reference>
<dbReference type="PANTHER" id="PTHR12147:SF26">
    <property type="entry name" value="PEPTIDASE M28 DOMAIN-CONTAINING PROTEIN"/>
    <property type="match status" value="1"/>
</dbReference>
<feature type="transmembrane region" description="Helical" evidence="14">
    <location>
        <begin position="459"/>
        <end position="480"/>
    </location>
</feature>
<dbReference type="Pfam" id="PF04389">
    <property type="entry name" value="Peptidase_M28"/>
    <property type="match status" value="1"/>
</dbReference>
<comment type="similarity">
    <text evidence="3">Belongs to the peptidase M28 family.</text>
</comment>
<feature type="transmembrane region" description="Helical" evidence="14">
    <location>
        <begin position="398"/>
        <end position="420"/>
    </location>
</feature>
<feature type="transmembrane region" description="Helical" evidence="14">
    <location>
        <begin position="432"/>
        <end position="453"/>
    </location>
</feature>
<name>A0A085W384_9BACT</name>
<comment type="caution">
    <text evidence="16">The sequence shown here is derived from an EMBL/GenBank/DDBJ whole genome shotgun (WGS) entry which is preliminary data.</text>
</comment>
<dbReference type="Gene3D" id="3.40.630.10">
    <property type="entry name" value="Zn peptidases"/>
    <property type="match status" value="1"/>
</dbReference>
<evidence type="ECO:0000256" key="14">
    <source>
        <dbReference type="SAM" id="Phobius"/>
    </source>
</evidence>
<dbReference type="OrthoDB" id="9778250at2"/>
<evidence type="ECO:0000256" key="13">
    <source>
        <dbReference type="ARBA" id="ARBA00023180"/>
    </source>
</evidence>
<dbReference type="GO" id="GO:0008235">
    <property type="term" value="F:metalloexopeptidase activity"/>
    <property type="evidence" value="ECO:0007669"/>
    <property type="project" value="InterPro"/>
</dbReference>
<proteinExistence type="inferred from homology"/>
<feature type="transmembrane region" description="Helical" evidence="14">
    <location>
        <begin position="487"/>
        <end position="513"/>
    </location>
</feature>
<dbReference type="STRING" id="394096.DB31_4253"/>
<feature type="transmembrane region" description="Helical" evidence="14">
    <location>
        <begin position="555"/>
        <end position="576"/>
    </location>
</feature>
<dbReference type="GO" id="GO:0046872">
    <property type="term" value="F:metal ion binding"/>
    <property type="evidence" value="ECO:0007669"/>
    <property type="project" value="UniProtKB-KW"/>
</dbReference>
<sequence length="758" mass="80762">MRRAWLGIATVVAAVVAVALLVARPPPPRASNAPPEAFSEERAWPVFLHLTRTLGSRATGTAQWRPAAAYLLEKLRELPGVEVELQEGPGVVQRGWIVESVQYSARNVLARIPGRSQEAILLTAHYDSALEGAGAGDDGLAAAALVEVARALTAGPRLERTVILNLSGAEELWVAGAPRFLEHPWSKDVTAFVNLDSMGTRGRLLLFRVTEGDLGLLEAYARAAPHPHGSAFAQDLFKTGVIPSGTEFAIYAEQGKLHGLDLALYEDGYAYHTALDTPERVERGTMQDIGETALAVTRELASALPNERSAIGSYYDFLGLTFFTHTPQGMVGLMALALLAAAGAMGTVLRRELRGVRWMLAGLLSSVLGVVASLLAAALGAGLLVLLGRTFGWFATPWLAVVGFGGLALAGFLAVQHLWVRWAMRRGVTLREVMLGTWAGALGVWGLLGAVAVTQGAGISYLPLWWLLPGALGLAVAALAPRYTWAGWLIAFVPGALLTVRLGAMLLAVFIPMAVRLSAGIPLDFVIALLAALPVALCALVAVPRALEAGAPGRVSAMAGGVALLAVVAMAIVPPFSAARPQRLRVEQRDEAGRSTLLFRGGGGQDLQEAMKGLAGARRAEAGQWRLDLGEAQSLEQDAEITPQAAPSGAGLRKVTLRLQARGAQELKLKIPRESLVEWSLGPLPELRAGDTFYRAGHVEPPPEGWEVTLTLRGEAPVPVEFTQVFNTPSPEAQTVLDRLPEWVSSHARRYRSRMLSL</sequence>
<keyword evidence="12 14" id="KW-0472">Membrane</keyword>
<dbReference type="InterPro" id="IPR045175">
    <property type="entry name" value="M28_fam"/>
</dbReference>
<dbReference type="EMBL" id="JMCB01000023">
    <property type="protein sequence ID" value="KFE62147.1"/>
    <property type="molecule type" value="Genomic_DNA"/>
</dbReference>
<organism evidence="16 17">
    <name type="scientific">Hyalangium minutum</name>
    <dbReference type="NCBI Taxonomy" id="394096"/>
    <lineage>
        <taxon>Bacteria</taxon>
        <taxon>Pseudomonadati</taxon>
        <taxon>Myxococcota</taxon>
        <taxon>Myxococcia</taxon>
        <taxon>Myxococcales</taxon>
        <taxon>Cystobacterineae</taxon>
        <taxon>Archangiaceae</taxon>
        <taxon>Hyalangium</taxon>
    </lineage>
</organism>
<evidence type="ECO:0000256" key="9">
    <source>
        <dbReference type="ARBA" id="ARBA00022833"/>
    </source>
</evidence>
<evidence type="ECO:0000256" key="3">
    <source>
        <dbReference type="ARBA" id="ARBA00010918"/>
    </source>
</evidence>
<evidence type="ECO:0000256" key="11">
    <source>
        <dbReference type="ARBA" id="ARBA00023049"/>
    </source>
</evidence>
<evidence type="ECO:0000256" key="5">
    <source>
        <dbReference type="ARBA" id="ARBA00022692"/>
    </source>
</evidence>
<evidence type="ECO:0000256" key="8">
    <source>
        <dbReference type="ARBA" id="ARBA00022824"/>
    </source>
</evidence>
<keyword evidence="11" id="KW-0482">Metalloprotease</keyword>
<feature type="domain" description="Peptidase M28" evidence="15">
    <location>
        <begin position="107"/>
        <end position="296"/>
    </location>
</feature>
<protein>
    <submittedName>
        <fullName evidence="16">Peptidase, M20/M25/M40 family protein</fullName>
    </submittedName>
</protein>
<feature type="transmembrane region" description="Helical" evidence="14">
    <location>
        <begin position="525"/>
        <end position="543"/>
    </location>
</feature>
<keyword evidence="17" id="KW-1185">Reference proteome</keyword>
<evidence type="ECO:0000313" key="16">
    <source>
        <dbReference type="EMBL" id="KFE62147.1"/>
    </source>
</evidence>
<keyword evidence="8" id="KW-0256">Endoplasmic reticulum</keyword>
<keyword evidence="10 14" id="KW-1133">Transmembrane helix</keyword>
<dbReference type="GO" id="GO:0006508">
    <property type="term" value="P:proteolysis"/>
    <property type="evidence" value="ECO:0007669"/>
    <property type="project" value="UniProtKB-KW"/>
</dbReference>
<keyword evidence="5 14" id="KW-0812">Transmembrane</keyword>
<evidence type="ECO:0000313" key="17">
    <source>
        <dbReference type="Proteomes" id="UP000028725"/>
    </source>
</evidence>
<evidence type="ECO:0000256" key="4">
    <source>
        <dbReference type="ARBA" id="ARBA00022670"/>
    </source>
</evidence>
<keyword evidence="13" id="KW-0325">Glycoprotein</keyword>
<comment type="cofactor">
    <cofactor evidence="1">
        <name>Zn(2+)</name>
        <dbReference type="ChEBI" id="CHEBI:29105"/>
    </cofactor>
</comment>
<dbReference type="FunFam" id="3.40.630.10:FF:000008">
    <property type="entry name" value="Endoplasmic reticulum metallopeptidase 1"/>
    <property type="match status" value="1"/>
</dbReference>